<comment type="subcellular location">
    <subcellularLocation>
        <location evidence="1">Cell inner membrane</location>
        <topology evidence="1">Multi-pass membrane protein</topology>
    </subcellularLocation>
</comment>
<dbReference type="GO" id="GO:0016887">
    <property type="term" value="F:ATP hydrolysis activity"/>
    <property type="evidence" value="ECO:0007669"/>
    <property type="project" value="InterPro"/>
</dbReference>
<dbReference type="SMART" id="SM00382">
    <property type="entry name" value="AAA"/>
    <property type="match status" value="1"/>
</dbReference>
<keyword evidence="4" id="KW-0997">Cell inner membrane</keyword>
<evidence type="ECO:0000256" key="7">
    <source>
        <dbReference type="ARBA" id="ARBA00022840"/>
    </source>
</evidence>
<organism evidence="15 16">
    <name type="scientific">Chimaeribacter californicus</name>
    <dbReference type="NCBI Taxonomy" id="2060067"/>
    <lineage>
        <taxon>Bacteria</taxon>
        <taxon>Pseudomonadati</taxon>
        <taxon>Pseudomonadota</taxon>
        <taxon>Gammaproteobacteria</taxon>
        <taxon>Enterobacterales</taxon>
        <taxon>Yersiniaceae</taxon>
        <taxon>Chimaeribacter</taxon>
    </lineage>
</organism>
<dbReference type="InterPro" id="IPR003593">
    <property type="entry name" value="AAA+_ATPase"/>
</dbReference>
<evidence type="ECO:0000256" key="11">
    <source>
        <dbReference type="ARBA" id="ARBA00038388"/>
    </source>
</evidence>
<dbReference type="GO" id="GO:0005524">
    <property type="term" value="F:ATP binding"/>
    <property type="evidence" value="ECO:0007669"/>
    <property type="project" value="UniProtKB-KW"/>
</dbReference>
<dbReference type="InterPro" id="IPR050250">
    <property type="entry name" value="Macrolide_Exporter_MacB"/>
</dbReference>
<dbReference type="Gene3D" id="3.40.50.300">
    <property type="entry name" value="P-loop containing nucleotide triphosphate hydrolases"/>
    <property type="match status" value="1"/>
</dbReference>
<dbReference type="EMBL" id="PJZF01000015">
    <property type="protein sequence ID" value="PLR34027.1"/>
    <property type="molecule type" value="Genomic_DNA"/>
</dbReference>
<dbReference type="Pfam" id="PF00005">
    <property type="entry name" value="ABC_tran"/>
    <property type="match status" value="1"/>
</dbReference>
<feature type="transmembrane region" description="Helical" evidence="13">
    <location>
        <begin position="522"/>
        <end position="546"/>
    </location>
</feature>
<comment type="similarity">
    <text evidence="11">Belongs to the ABC transporter superfamily. Macrolide exporter (TC 3.A.1.122) family.</text>
</comment>
<reference evidence="15 16" key="1">
    <citation type="submission" date="2017-12" db="EMBL/GenBank/DDBJ databases">
        <title>Characterization of six clinical isolates of Enterochimera gen. nov., a novel genus of the Yersiniaciae family and the three species Enterochimera arupensis sp. nov., Enterochimera coloradensis sp. nov, and Enterochimera californica sp. nov.</title>
        <authorList>
            <person name="Rossi A."/>
            <person name="Fisher M."/>
        </authorList>
    </citation>
    <scope>NUCLEOTIDE SEQUENCE [LARGE SCALE GENOMIC DNA]</scope>
    <source>
        <strain evidence="16">2015-Iso6</strain>
    </source>
</reference>
<accession>A0A2N5E136</accession>
<dbReference type="PANTHER" id="PTHR30572:SF14">
    <property type="entry name" value="MACROLIDE EXPORT ATP-BINDING_PERMEASE PROTEIN MACB"/>
    <property type="match status" value="1"/>
</dbReference>
<dbReference type="Proteomes" id="UP000234240">
    <property type="component" value="Unassembled WGS sequence"/>
</dbReference>
<evidence type="ECO:0000313" key="16">
    <source>
        <dbReference type="Proteomes" id="UP000234240"/>
    </source>
</evidence>
<evidence type="ECO:0000256" key="2">
    <source>
        <dbReference type="ARBA" id="ARBA00022448"/>
    </source>
</evidence>
<evidence type="ECO:0000256" key="3">
    <source>
        <dbReference type="ARBA" id="ARBA00022475"/>
    </source>
</evidence>
<gene>
    <name evidence="15" type="ORF">CYR55_15855</name>
</gene>
<name>A0A2N5E136_9GAMM</name>
<keyword evidence="16" id="KW-1185">Reference proteome</keyword>
<feature type="domain" description="ABC transporter" evidence="14">
    <location>
        <begin position="2"/>
        <end position="240"/>
    </location>
</feature>
<dbReference type="InterPro" id="IPR017911">
    <property type="entry name" value="MacB-like_ATP-bd"/>
</dbReference>
<keyword evidence="10 13" id="KW-0472">Membrane</keyword>
<evidence type="ECO:0000259" key="14">
    <source>
        <dbReference type="PROSITE" id="PS50893"/>
    </source>
</evidence>
<keyword evidence="2" id="KW-0813">Transport</keyword>
<dbReference type="SUPFAM" id="SSF52540">
    <property type="entry name" value="P-loop containing nucleoside triphosphate hydrolases"/>
    <property type="match status" value="1"/>
</dbReference>
<keyword evidence="6" id="KW-0547">Nucleotide-binding</keyword>
<dbReference type="PROSITE" id="PS00211">
    <property type="entry name" value="ABC_TRANSPORTER_1"/>
    <property type="match status" value="1"/>
</dbReference>
<evidence type="ECO:0000256" key="9">
    <source>
        <dbReference type="ARBA" id="ARBA00022989"/>
    </source>
</evidence>
<dbReference type="InterPro" id="IPR025857">
    <property type="entry name" value="MacB_PCD"/>
</dbReference>
<evidence type="ECO:0000256" key="12">
    <source>
        <dbReference type="ARBA" id="ARBA00041199"/>
    </source>
</evidence>
<dbReference type="InterPro" id="IPR027417">
    <property type="entry name" value="P-loop_NTPase"/>
</dbReference>
<feature type="transmembrane region" description="Helical" evidence="13">
    <location>
        <begin position="609"/>
        <end position="632"/>
    </location>
</feature>
<evidence type="ECO:0000256" key="1">
    <source>
        <dbReference type="ARBA" id="ARBA00004429"/>
    </source>
</evidence>
<keyword evidence="3" id="KW-1003">Cell membrane</keyword>
<feature type="transmembrane region" description="Helical" evidence="13">
    <location>
        <begin position="274"/>
        <end position="294"/>
    </location>
</feature>
<dbReference type="Pfam" id="PF02687">
    <property type="entry name" value="FtsX"/>
    <property type="match status" value="1"/>
</dbReference>
<dbReference type="OrthoDB" id="9770036at2"/>
<dbReference type="InterPro" id="IPR017871">
    <property type="entry name" value="ABC_transporter-like_CS"/>
</dbReference>
<dbReference type="Pfam" id="PF12704">
    <property type="entry name" value="MacB_PCD"/>
    <property type="match status" value="1"/>
</dbReference>
<dbReference type="GO" id="GO:0022857">
    <property type="term" value="F:transmembrane transporter activity"/>
    <property type="evidence" value="ECO:0007669"/>
    <property type="project" value="TreeGrafter"/>
</dbReference>
<dbReference type="PROSITE" id="PS50893">
    <property type="entry name" value="ABC_TRANSPORTER_2"/>
    <property type="match status" value="1"/>
</dbReference>
<evidence type="ECO:0000256" key="5">
    <source>
        <dbReference type="ARBA" id="ARBA00022692"/>
    </source>
</evidence>
<dbReference type="GO" id="GO:1902495">
    <property type="term" value="C:transmembrane transporter complex"/>
    <property type="evidence" value="ECO:0007669"/>
    <property type="project" value="UniProtKB-ARBA"/>
</dbReference>
<feature type="transmembrane region" description="Helical" evidence="13">
    <location>
        <begin position="573"/>
        <end position="597"/>
    </location>
</feature>
<evidence type="ECO:0000256" key="4">
    <source>
        <dbReference type="ARBA" id="ARBA00022519"/>
    </source>
</evidence>
<dbReference type="InterPro" id="IPR003439">
    <property type="entry name" value="ABC_transporter-like_ATP-bd"/>
</dbReference>
<dbReference type="PANTHER" id="PTHR30572">
    <property type="entry name" value="MEMBRANE COMPONENT OF TRANSPORTER-RELATED"/>
    <property type="match status" value="1"/>
</dbReference>
<keyword evidence="7 15" id="KW-0067">ATP-binding</keyword>
<sequence length="649" mass="70151">MLELTGIRREFMAGEQRITVLKGINLSIQAGEMVAIVGASGSGKSTLMNLLGCLDQPSAGEYRVAGRATRDLSRDQLAELRREHFGFIFQRYHLLSDLTALGNVEVPAIYAGTRHDLRRQRAAALLTRLGLAERLDYRPSQLSGGQQQRVSIARALVNGGEVILADEPTGALDTHSGQEVLAILKDLHAQGHTVVIVTHDMQIARHAERIIEISDGEIIADRANPQPPVTPAQAVMDEAPPAAAASRWRAQRDRFSEAFKMALLAMASQRLRTFLTMLGIIIGIASVVSVVALGKGSQEKILADISAMGTSTLEVFPGKDFGDMRSASIQTLRATDADALRRQAYVHSVTPTVTTSTTLRFGSESVTGTVSGVGEEFFVVRGYRMAQGMAFTRQSVDQLMQEAVIDTNTRNKLFVRGENPLGQVILLGNLPVRVIGVAAQKQGGFGTSESLNVWIPYSTAMGRMLGKTYLSSITVRVSDNVDLSAAERGITALLEQRHGTKDFFVMNTDSIRQTIESATNTLALLVSMIAVISLIVGGIGVMNIMLVSVTERTREIGVRMAVGARAGDILQQFLIEAVLVCLLGGIIGVLLSLGIGVLFSQFNSPFRMIYSPFSIVAAFVCSSLIGILFGFFPARRAARMDPIHALERE</sequence>
<dbReference type="CDD" id="cd03255">
    <property type="entry name" value="ABC_MJ0796_LolCDE_FtsE"/>
    <property type="match status" value="1"/>
</dbReference>
<protein>
    <recommendedName>
        <fullName evidence="12">Pyoverdine export ATP-binding/permease protein PvdT</fullName>
    </recommendedName>
</protein>
<dbReference type="AlphaFoldDB" id="A0A2N5E136"/>
<dbReference type="FunFam" id="3.40.50.300:FF:000032">
    <property type="entry name" value="Export ABC transporter ATP-binding protein"/>
    <property type="match status" value="1"/>
</dbReference>
<keyword evidence="9 13" id="KW-1133">Transmembrane helix</keyword>
<evidence type="ECO:0000256" key="6">
    <source>
        <dbReference type="ARBA" id="ARBA00022741"/>
    </source>
</evidence>
<evidence type="ECO:0000313" key="15">
    <source>
        <dbReference type="EMBL" id="PLR34027.1"/>
    </source>
</evidence>
<comment type="caution">
    <text evidence="15">The sequence shown here is derived from an EMBL/GenBank/DDBJ whole genome shotgun (WGS) entry which is preliminary data.</text>
</comment>
<dbReference type="InterPro" id="IPR003838">
    <property type="entry name" value="ABC3_permease_C"/>
</dbReference>
<evidence type="ECO:0000256" key="10">
    <source>
        <dbReference type="ARBA" id="ARBA00023136"/>
    </source>
</evidence>
<keyword evidence="8" id="KW-1278">Translocase</keyword>
<dbReference type="GO" id="GO:0005886">
    <property type="term" value="C:plasma membrane"/>
    <property type="evidence" value="ECO:0007669"/>
    <property type="project" value="UniProtKB-SubCell"/>
</dbReference>
<evidence type="ECO:0000256" key="13">
    <source>
        <dbReference type="SAM" id="Phobius"/>
    </source>
</evidence>
<keyword evidence="5 13" id="KW-0812">Transmembrane</keyword>
<evidence type="ECO:0000256" key="8">
    <source>
        <dbReference type="ARBA" id="ARBA00022967"/>
    </source>
</evidence>
<proteinExistence type="inferred from homology"/>